<sequence length="196" mass="20837">MSQHTDAPEADTPVVESKAPAAAKTVSLKLSTLLIAAAAVVLVGALITVTVLWQSARGEVNDRNTQAANDAHAQQVATDWAVGAATINVADPNAWIAKLKTNATPELAKKWDAATPQLQQFVDILKLNSSATVLSSQVMSRDNGAYKVNVYLNTNNTNVQNPDGVLTTIYYTITVDAKNDWKVADAGGVDLRLPKQ</sequence>
<keyword evidence="1" id="KW-0812">Transmembrane</keyword>
<keyword evidence="1" id="KW-0472">Membrane</keyword>
<evidence type="ECO:0000313" key="2">
    <source>
        <dbReference type="EMBL" id="MVU75680.1"/>
    </source>
</evidence>
<organism evidence="2 3">
    <name type="scientific">Nocardia terrae</name>
    <dbReference type="NCBI Taxonomy" id="2675851"/>
    <lineage>
        <taxon>Bacteria</taxon>
        <taxon>Bacillati</taxon>
        <taxon>Actinomycetota</taxon>
        <taxon>Actinomycetes</taxon>
        <taxon>Mycobacteriales</taxon>
        <taxon>Nocardiaceae</taxon>
        <taxon>Nocardia</taxon>
    </lineage>
</organism>
<dbReference type="RefSeq" id="WP_157354401.1">
    <property type="nucleotide sequence ID" value="NZ_WRPP01000001.1"/>
</dbReference>
<gene>
    <name evidence="2" type="ORF">GPX89_00285</name>
</gene>
<reference evidence="2 3" key="1">
    <citation type="submission" date="2019-12" db="EMBL/GenBank/DDBJ databases">
        <title>Nocardia sp. nov. ET3-3 isolated from soil.</title>
        <authorList>
            <person name="Kanchanasin P."/>
            <person name="Tanasupawat S."/>
            <person name="Yuki M."/>
            <person name="Kudo T."/>
        </authorList>
    </citation>
    <scope>NUCLEOTIDE SEQUENCE [LARGE SCALE GENOMIC DNA]</scope>
    <source>
        <strain evidence="2 3">ET3-3</strain>
    </source>
</reference>
<proteinExistence type="predicted"/>
<dbReference type="Proteomes" id="UP000466794">
    <property type="component" value="Unassembled WGS sequence"/>
</dbReference>
<evidence type="ECO:0000313" key="3">
    <source>
        <dbReference type="Proteomes" id="UP000466794"/>
    </source>
</evidence>
<accession>A0A7K1UMX2</accession>
<feature type="transmembrane region" description="Helical" evidence="1">
    <location>
        <begin position="33"/>
        <end position="53"/>
    </location>
</feature>
<dbReference type="AlphaFoldDB" id="A0A7K1UMX2"/>
<comment type="caution">
    <text evidence="2">The sequence shown here is derived from an EMBL/GenBank/DDBJ whole genome shotgun (WGS) entry which is preliminary data.</text>
</comment>
<evidence type="ECO:0008006" key="4">
    <source>
        <dbReference type="Google" id="ProtNLM"/>
    </source>
</evidence>
<name>A0A7K1UMX2_9NOCA</name>
<dbReference type="EMBL" id="WRPP01000001">
    <property type="protein sequence ID" value="MVU75680.1"/>
    <property type="molecule type" value="Genomic_DNA"/>
</dbReference>
<keyword evidence="1" id="KW-1133">Transmembrane helix</keyword>
<protein>
    <recommendedName>
        <fullName evidence="4">Mce-associated membrane protein</fullName>
    </recommendedName>
</protein>
<evidence type="ECO:0000256" key="1">
    <source>
        <dbReference type="SAM" id="Phobius"/>
    </source>
</evidence>
<keyword evidence="3" id="KW-1185">Reference proteome</keyword>